<protein>
    <recommendedName>
        <fullName evidence="6 7">Peptidyl-tRNA hydrolase</fullName>
        <shortName evidence="7">Pth</shortName>
        <ecNumber evidence="1 7">3.1.1.29</ecNumber>
    </recommendedName>
</protein>
<feature type="binding site" evidence="7">
    <location>
        <position position="71"/>
    </location>
    <ligand>
        <name>tRNA</name>
        <dbReference type="ChEBI" id="CHEBI:17843"/>
    </ligand>
</feature>
<evidence type="ECO:0000256" key="4">
    <source>
        <dbReference type="ARBA" id="ARBA00022884"/>
    </source>
</evidence>
<dbReference type="GO" id="GO:0016787">
    <property type="term" value="F:hydrolase activity"/>
    <property type="evidence" value="ECO:0007669"/>
    <property type="project" value="UniProtKB-KW"/>
</dbReference>
<dbReference type="CDD" id="cd00462">
    <property type="entry name" value="PTH"/>
    <property type="match status" value="1"/>
</dbReference>
<dbReference type="EC" id="3.1.1.29" evidence="1 7"/>
<name>A0ABQ3K590_9DEIO</name>
<comment type="subcellular location">
    <subcellularLocation>
        <location evidence="7">Cytoplasm</location>
    </subcellularLocation>
</comment>
<feature type="site" description="Discriminates between blocked and unblocked aminoacyl-tRNA" evidence="7">
    <location>
        <position position="9"/>
    </location>
</feature>
<keyword evidence="2 7" id="KW-0820">tRNA-binding</keyword>
<dbReference type="PANTHER" id="PTHR17224:SF1">
    <property type="entry name" value="PEPTIDYL-TRNA HYDROLASE"/>
    <property type="match status" value="1"/>
</dbReference>
<comment type="caution">
    <text evidence="11">The sequence shown here is derived from an EMBL/GenBank/DDBJ whole genome shotgun (WGS) entry which is preliminary data.</text>
</comment>
<keyword evidence="4 7" id="KW-0694">RNA-binding</keyword>
<evidence type="ECO:0000256" key="3">
    <source>
        <dbReference type="ARBA" id="ARBA00022801"/>
    </source>
</evidence>
<evidence type="ECO:0000256" key="9">
    <source>
        <dbReference type="RuleBase" id="RU004320"/>
    </source>
</evidence>
<evidence type="ECO:0000256" key="6">
    <source>
        <dbReference type="ARBA" id="ARBA00050038"/>
    </source>
</evidence>
<feature type="site" description="Stabilizes the basic form of H active site to accept a proton" evidence="7">
    <location>
        <position position="96"/>
    </location>
</feature>
<keyword evidence="3 7" id="KW-0378">Hydrolase</keyword>
<keyword evidence="12" id="KW-1185">Reference proteome</keyword>
<dbReference type="InterPro" id="IPR036416">
    <property type="entry name" value="Pept_tRNA_hydro_sf"/>
</dbReference>
<keyword evidence="7" id="KW-0963">Cytoplasm</keyword>
<evidence type="ECO:0000256" key="7">
    <source>
        <dbReference type="HAMAP-Rule" id="MF_00083"/>
    </source>
</evidence>
<dbReference type="InterPro" id="IPR001328">
    <property type="entry name" value="Pept_tRNA_hydro"/>
</dbReference>
<evidence type="ECO:0000256" key="2">
    <source>
        <dbReference type="ARBA" id="ARBA00022555"/>
    </source>
</evidence>
<gene>
    <name evidence="7 11" type="primary">pth</name>
    <name evidence="11" type="ORF">GCM10017783_11180</name>
</gene>
<feature type="binding site" evidence="7">
    <location>
        <position position="117"/>
    </location>
    <ligand>
        <name>tRNA</name>
        <dbReference type="ChEBI" id="CHEBI:17843"/>
    </ligand>
</feature>
<comment type="similarity">
    <text evidence="5 7 9">Belongs to the PTH family.</text>
</comment>
<dbReference type="SUPFAM" id="SSF53178">
    <property type="entry name" value="Peptidyl-tRNA hydrolase-like"/>
    <property type="match status" value="1"/>
</dbReference>
<evidence type="ECO:0000256" key="1">
    <source>
        <dbReference type="ARBA" id="ARBA00013260"/>
    </source>
</evidence>
<comment type="function">
    <text evidence="7">Catalyzes the release of premature peptidyl moieties from peptidyl-tRNA molecules trapped in stalled 50S ribosomal subunits, and thus maintains levels of free tRNAs and 50S ribosomes.</text>
</comment>
<dbReference type="RefSeq" id="WP_229838924.1">
    <property type="nucleotide sequence ID" value="NZ_BNAL01000010.1"/>
</dbReference>
<dbReference type="Gene3D" id="3.40.50.1470">
    <property type="entry name" value="Peptidyl-tRNA hydrolase"/>
    <property type="match status" value="1"/>
</dbReference>
<dbReference type="InterPro" id="IPR018171">
    <property type="entry name" value="Pept_tRNA_hydro_CS"/>
</dbReference>
<comment type="catalytic activity">
    <reaction evidence="7 8">
        <text>an N-acyl-L-alpha-aminoacyl-tRNA + H2O = an N-acyl-L-amino acid + a tRNA + H(+)</text>
        <dbReference type="Rhea" id="RHEA:54448"/>
        <dbReference type="Rhea" id="RHEA-COMP:10123"/>
        <dbReference type="Rhea" id="RHEA-COMP:13883"/>
        <dbReference type="ChEBI" id="CHEBI:15377"/>
        <dbReference type="ChEBI" id="CHEBI:15378"/>
        <dbReference type="ChEBI" id="CHEBI:59874"/>
        <dbReference type="ChEBI" id="CHEBI:78442"/>
        <dbReference type="ChEBI" id="CHEBI:138191"/>
        <dbReference type="EC" id="3.1.1.29"/>
    </reaction>
</comment>
<dbReference type="Pfam" id="PF01195">
    <property type="entry name" value="Pept_tRNA_hydro"/>
    <property type="match status" value="1"/>
</dbReference>
<dbReference type="Proteomes" id="UP000632154">
    <property type="component" value="Unassembled WGS sequence"/>
</dbReference>
<feature type="active site" description="Proton acceptor" evidence="7">
    <location>
        <position position="19"/>
    </location>
</feature>
<evidence type="ECO:0000256" key="5">
    <source>
        <dbReference type="ARBA" id="ARBA00038063"/>
    </source>
</evidence>
<feature type="region of interest" description="Disordered" evidence="10">
    <location>
        <begin position="187"/>
        <end position="234"/>
    </location>
</feature>
<sequence length="234" mass="25619">MRLIVGLGNPGERYAQTRHNVGWLVVDELARRAGGHWRKDGEAETCEVRLGQQAGQPGEKVLLVKPQTFMNASGRAVAPLLAYYRLTPDDLLVVQDDLDSPFGLLRLRRGGRHGGQNGLRDIIRLLGTQDFDRLKLGISRPPAGRDPADWVLSRWAEAERPVLAQLVDLGARAAELWTLQGLPEAQGRFNSTDLRPAPPKPTEPQTSPAISSPIPAGEGRVHPHALLDPEDQLA</sequence>
<proteinExistence type="inferred from homology"/>
<dbReference type="PANTHER" id="PTHR17224">
    <property type="entry name" value="PEPTIDYL-TRNA HYDROLASE"/>
    <property type="match status" value="1"/>
</dbReference>
<dbReference type="NCBIfam" id="TIGR00447">
    <property type="entry name" value="pth"/>
    <property type="match status" value="1"/>
</dbReference>
<accession>A0ABQ3K590</accession>
<organism evidence="11 12">
    <name type="scientific">Deinococcus piscis</name>
    <dbReference type="NCBI Taxonomy" id="394230"/>
    <lineage>
        <taxon>Bacteria</taxon>
        <taxon>Thermotogati</taxon>
        <taxon>Deinococcota</taxon>
        <taxon>Deinococci</taxon>
        <taxon>Deinococcales</taxon>
        <taxon>Deinococcaceae</taxon>
        <taxon>Deinococcus</taxon>
    </lineage>
</organism>
<feature type="binding site" evidence="7">
    <location>
        <position position="14"/>
    </location>
    <ligand>
        <name>tRNA</name>
        <dbReference type="ChEBI" id="CHEBI:17843"/>
    </ligand>
</feature>
<dbReference type="EMBL" id="BNAL01000010">
    <property type="protein sequence ID" value="GHG00737.1"/>
    <property type="molecule type" value="Genomic_DNA"/>
</dbReference>
<feature type="binding site" evidence="7">
    <location>
        <position position="69"/>
    </location>
    <ligand>
        <name>tRNA</name>
        <dbReference type="ChEBI" id="CHEBI:17843"/>
    </ligand>
</feature>
<evidence type="ECO:0000313" key="12">
    <source>
        <dbReference type="Proteomes" id="UP000632154"/>
    </source>
</evidence>
<comment type="subunit">
    <text evidence="7">Monomer.</text>
</comment>
<dbReference type="HAMAP" id="MF_00083">
    <property type="entry name" value="Pept_tRNA_hydro_bact"/>
    <property type="match status" value="1"/>
</dbReference>
<reference evidence="12" key="1">
    <citation type="journal article" date="2019" name="Int. J. Syst. Evol. Microbiol.">
        <title>The Global Catalogue of Microorganisms (GCM) 10K type strain sequencing project: providing services to taxonomists for standard genome sequencing and annotation.</title>
        <authorList>
            <consortium name="The Broad Institute Genomics Platform"/>
            <consortium name="The Broad Institute Genome Sequencing Center for Infectious Disease"/>
            <person name="Wu L."/>
            <person name="Ma J."/>
        </authorList>
    </citation>
    <scope>NUCLEOTIDE SEQUENCE [LARGE SCALE GENOMIC DNA]</scope>
    <source>
        <strain evidence="12">CGMCC 1.18439</strain>
    </source>
</reference>
<evidence type="ECO:0000256" key="8">
    <source>
        <dbReference type="RuleBase" id="RU000673"/>
    </source>
</evidence>
<evidence type="ECO:0000256" key="10">
    <source>
        <dbReference type="SAM" id="MobiDB-lite"/>
    </source>
</evidence>
<dbReference type="PROSITE" id="PS01195">
    <property type="entry name" value="PEPT_TRNA_HYDROL_1"/>
    <property type="match status" value="1"/>
</dbReference>
<comment type="function">
    <text evidence="7">Hydrolyzes ribosome-free peptidyl-tRNAs (with 1 or more amino acids incorporated), which drop off the ribosome during protein synthesis, or as a result of ribosome stalling.</text>
</comment>
<evidence type="ECO:0000313" key="11">
    <source>
        <dbReference type="EMBL" id="GHG00737.1"/>
    </source>
</evidence>